<protein>
    <submittedName>
        <fullName evidence="1">Uncharacterized protein</fullName>
    </submittedName>
</protein>
<organism evidence="1">
    <name type="scientific">Sylvanvirus sp</name>
    <dbReference type="NCBI Taxonomy" id="2487774"/>
    <lineage>
        <taxon>Viruses</taxon>
    </lineage>
</organism>
<sequence length="108" mass="12548">MSVSPMEVDSVQDLEQQQNLNTFIHTFNTHIRYPSDEEIARIHLSDTPPLYHVAQVFFVTPEGGTDWISSIIEQNILHSEDILIRTRSRHSLFFILPRTSILIMLKET</sequence>
<evidence type="ECO:0000313" key="1">
    <source>
        <dbReference type="EMBL" id="AYV86524.1"/>
    </source>
</evidence>
<proteinExistence type="predicted"/>
<accession>A0A3G5AIU9</accession>
<dbReference type="EMBL" id="MK072508">
    <property type="protein sequence ID" value="AYV86524.1"/>
    <property type="molecule type" value="Genomic_DNA"/>
</dbReference>
<gene>
    <name evidence="1" type="ORF">Sylvanvirus2_20</name>
</gene>
<name>A0A3G5AIU9_9VIRU</name>
<reference evidence="1" key="1">
    <citation type="submission" date="2018-10" db="EMBL/GenBank/DDBJ databases">
        <title>Hidden diversity of soil giant viruses.</title>
        <authorList>
            <person name="Schulz F."/>
            <person name="Alteio L."/>
            <person name="Goudeau D."/>
            <person name="Ryan E.M."/>
            <person name="Malmstrom R.R."/>
            <person name="Blanchard J."/>
            <person name="Woyke T."/>
        </authorList>
    </citation>
    <scope>NUCLEOTIDE SEQUENCE</scope>
    <source>
        <strain evidence="1">SYV1</strain>
    </source>
</reference>